<dbReference type="EMBL" id="CAJFDI010000001">
    <property type="protein sequence ID" value="CAD5211741.1"/>
    <property type="molecule type" value="Genomic_DNA"/>
</dbReference>
<dbReference type="Proteomes" id="UP000582659">
    <property type="component" value="Unassembled WGS sequence"/>
</dbReference>
<organism evidence="2 4">
    <name type="scientific">Bursaphelenchus xylophilus</name>
    <name type="common">Pinewood nematode worm</name>
    <name type="synonym">Aphelenchoides xylophilus</name>
    <dbReference type="NCBI Taxonomy" id="6326"/>
    <lineage>
        <taxon>Eukaryota</taxon>
        <taxon>Metazoa</taxon>
        <taxon>Ecdysozoa</taxon>
        <taxon>Nematoda</taxon>
        <taxon>Chromadorea</taxon>
        <taxon>Rhabditida</taxon>
        <taxon>Tylenchina</taxon>
        <taxon>Tylenchomorpha</taxon>
        <taxon>Aphelenchoidea</taxon>
        <taxon>Aphelenchoididae</taxon>
        <taxon>Bursaphelenchus</taxon>
    </lineage>
</organism>
<accession>A0A1I7SBY6</accession>
<dbReference type="Proteomes" id="UP000659654">
    <property type="component" value="Unassembled WGS sequence"/>
</dbReference>
<protein>
    <submittedName>
        <fullName evidence="1">(pine wood nematode) hypothetical protein</fullName>
    </submittedName>
</protein>
<dbReference type="Proteomes" id="UP000095284">
    <property type="component" value="Unplaced"/>
</dbReference>
<evidence type="ECO:0000313" key="3">
    <source>
        <dbReference type="Proteomes" id="UP000659654"/>
    </source>
</evidence>
<dbReference type="WBParaSite" id="BXY_1053600.1">
    <property type="protein sequence ID" value="BXY_1053600.1"/>
    <property type="gene ID" value="BXY_1053600"/>
</dbReference>
<sequence length="120" mass="13454">MWPTNLRKVAGLIFGACAVRKKSGCEQRPKKAYCMVQKSGDFPETLSLCRENNGGSSHQNVSPHRYRAPNLQLQSLSLIIALRLQAAAWDLVCDSGEARHFAATTRRYFPDRLTVSYVLN</sequence>
<reference evidence="1" key="2">
    <citation type="submission" date="2020-09" db="EMBL/GenBank/DDBJ databases">
        <authorList>
            <person name="Kikuchi T."/>
        </authorList>
    </citation>
    <scope>NUCLEOTIDE SEQUENCE</scope>
    <source>
        <strain evidence="1">Ka4C1</strain>
    </source>
</reference>
<evidence type="ECO:0000313" key="1">
    <source>
        <dbReference type="EMBL" id="CAD5211741.1"/>
    </source>
</evidence>
<evidence type="ECO:0000313" key="4">
    <source>
        <dbReference type="WBParaSite" id="BXY_1053600.1"/>
    </source>
</evidence>
<name>A0A1I7SBY6_BURXY</name>
<dbReference type="EMBL" id="CAJFCV020000001">
    <property type="protein sequence ID" value="CAG9089050.1"/>
    <property type="molecule type" value="Genomic_DNA"/>
</dbReference>
<keyword evidence="3" id="KW-1185">Reference proteome</keyword>
<reference evidence="4" key="1">
    <citation type="submission" date="2016-11" db="UniProtKB">
        <authorList>
            <consortium name="WormBaseParasite"/>
        </authorList>
    </citation>
    <scope>IDENTIFICATION</scope>
</reference>
<proteinExistence type="predicted"/>
<dbReference type="AlphaFoldDB" id="A0A1I7SBY6"/>
<evidence type="ECO:0000313" key="2">
    <source>
        <dbReference type="Proteomes" id="UP000095284"/>
    </source>
</evidence>
<gene>
    <name evidence="1" type="ORF">BXYJ_LOCUS2580</name>
</gene>